<evidence type="ECO:0000259" key="1">
    <source>
        <dbReference type="Pfam" id="PF01425"/>
    </source>
</evidence>
<dbReference type="Gene3D" id="3.90.1300.10">
    <property type="entry name" value="Amidase signature (AS) domain"/>
    <property type="match status" value="1"/>
</dbReference>
<organism evidence="2 3">
    <name type="scientific">Robbsia betulipollinis</name>
    <dbReference type="NCBI Taxonomy" id="2981849"/>
    <lineage>
        <taxon>Bacteria</taxon>
        <taxon>Pseudomonadati</taxon>
        <taxon>Pseudomonadota</taxon>
        <taxon>Betaproteobacteria</taxon>
        <taxon>Burkholderiales</taxon>
        <taxon>Burkholderiaceae</taxon>
        <taxon>Robbsia</taxon>
    </lineage>
</organism>
<comment type="caution">
    <text evidence="2">The sequence shown here is derived from an EMBL/GenBank/DDBJ whole genome shotgun (WGS) entry which is preliminary data.</text>
</comment>
<name>A0ABT3ZP05_9BURK</name>
<dbReference type="InterPro" id="IPR036928">
    <property type="entry name" value="AS_sf"/>
</dbReference>
<dbReference type="RefSeq" id="WP_267848177.1">
    <property type="nucleotide sequence ID" value="NZ_JAPMXC010000003.1"/>
</dbReference>
<dbReference type="EMBL" id="JAPMXC010000003">
    <property type="protein sequence ID" value="MCY0388284.1"/>
    <property type="molecule type" value="Genomic_DNA"/>
</dbReference>
<dbReference type="PANTHER" id="PTHR42678:SF34">
    <property type="entry name" value="OS04G0183300 PROTEIN"/>
    <property type="match status" value="1"/>
</dbReference>
<sequence>MPLHYQDIASLSAQMSAGRLSSETLVGHFIERHERIDRKGPALHAVIEINPDAIAIARQLDRERAGGKVRGPLHGIPVLLKDNIDTGDRMQTATGSLALVGPPAARDAPVARQLRDAGAIILGKANLSEWSNFRDFGPMMDGWSGRGGQTLNPHLREGDVSGSSSGPAVATAAGLATVAVGTETDGSILSPAQKNGVVGMRPTFGLIDNKGVIPISTSIDTPGPMTRSVRDAAVLLNAMVDRAALARSVPGGQRGTDYTSELHADALRGRRIGYAASRASDAPNFARALKVLSAKGAILIALADDELPPRPDPGTVLMKLIHDFRTGVNAYLDTRQGLQVKDIADLVRFNERHPGFLPDGTPRGQSLIVEAATQSAPAGQVEALYHRERQRIVTATDAVMCRHRLDAIAAADGAAAFPFAGYPGISVPSGMHEGMPTSLTLSGARGSDATLLSLAYAYEQASLARVAPTFAGYPPFPEE</sequence>
<dbReference type="Pfam" id="PF01425">
    <property type="entry name" value="Amidase"/>
    <property type="match status" value="1"/>
</dbReference>
<accession>A0ABT3ZP05</accession>
<evidence type="ECO:0000313" key="3">
    <source>
        <dbReference type="Proteomes" id="UP001082899"/>
    </source>
</evidence>
<dbReference type="InterPro" id="IPR023631">
    <property type="entry name" value="Amidase_dom"/>
</dbReference>
<dbReference type="Proteomes" id="UP001082899">
    <property type="component" value="Unassembled WGS sequence"/>
</dbReference>
<dbReference type="PANTHER" id="PTHR42678">
    <property type="entry name" value="AMIDASE"/>
    <property type="match status" value="1"/>
</dbReference>
<reference evidence="2" key="1">
    <citation type="submission" date="2022-11" db="EMBL/GenBank/DDBJ databases">
        <title>Robbsia betulipollinis sp. nov., isolated from pollen of birch (Betula pendula).</title>
        <authorList>
            <person name="Shi H."/>
            <person name="Ambika Manirajan B."/>
            <person name="Ratering S."/>
            <person name="Geissler-Plaum R."/>
            <person name="Schnell S."/>
        </authorList>
    </citation>
    <scope>NUCLEOTIDE SEQUENCE</scope>
    <source>
        <strain evidence="2">Bb-Pol-6</strain>
    </source>
</reference>
<evidence type="ECO:0000313" key="2">
    <source>
        <dbReference type="EMBL" id="MCY0388284.1"/>
    </source>
</evidence>
<keyword evidence="3" id="KW-1185">Reference proteome</keyword>
<proteinExistence type="predicted"/>
<feature type="domain" description="Amidase" evidence="1">
    <location>
        <begin position="34"/>
        <end position="452"/>
    </location>
</feature>
<dbReference type="SUPFAM" id="SSF75304">
    <property type="entry name" value="Amidase signature (AS) enzymes"/>
    <property type="match status" value="1"/>
</dbReference>
<protein>
    <submittedName>
        <fullName evidence="2">Amidase family protein</fullName>
    </submittedName>
</protein>
<gene>
    <name evidence="2" type="ORF">OVY01_13770</name>
</gene>